<dbReference type="Gene3D" id="3.90.700.10">
    <property type="entry name" value="Succinate dehydrogenase/fumarate reductase flavoprotein, catalytic domain"/>
    <property type="match status" value="1"/>
</dbReference>
<dbReference type="FunFam" id="3.90.700.10:FF:000007">
    <property type="entry name" value="NADH-dependent fumarate reductase"/>
    <property type="match status" value="1"/>
</dbReference>
<accession>A0A3N0IZK7</accession>
<dbReference type="NCBIfam" id="NF005064">
    <property type="entry name" value="PRK06481.1"/>
    <property type="match status" value="1"/>
</dbReference>
<dbReference type="Gene3D" id="3.50.50.60">
    <property type="entry name" value="FAD/NAD(P)-binding domain"/>
    <property type="match status" value="1"/>
</dbReference>
<dbReference type="PRINTS" id="PR00368">
    <property type="entry name" value="FADPNR"/>
</dbReference>
<evidence type="ECO:0000256" key="1">
    <source>
        <dbReference type="ARBA" id="ARBA00001974"/>
    </source>
</evidence>
<comment type="cofactor">
    <cofactor evidence="1">
        <name>FAD</name>
        <dbReference type="ChEBI" id="CHEBI:57692"/>
    </cofactor>
</comment>
<dbReference type="NCBIfam" id="TIGR01813">
    <property type="entry name" value="flavo_cyto_c"/>
    <property type="match status" value="1"/>
</dbReference>
<dbReference type="AlphaFoldDB" id="A0A3N0IZK7"/>
<dbReference type="PANTHER" id="PTHR43400:SF7">
    <property type="entry name" value="FAD-DEPENDENT OXIDOREDUCTASE 2 FAD BINDING DOMAIN-CONTAINING PROTEIN"/>
    <property type="match status" value="1"/>
</dbReference>
<dbReference type="InterPro" id="IPR027477">
    <property type="entry name" value="Succ_DH/fumarate_Rdtase_cat_sf"/>
</dbReference>
<dbReference type="InterPro" id="IPR019546">
    <property type="entry name" value="TAT_signal_bac_arc"/>
</dbReference>
<sequence length="507" mass="52151">MAERENDTIGSTLQAPHRLTRRSFIAGVGAMGALSVLGGLGLAGCSPQSEGASNGGSEGAAEGESYDVVIIGTGGAGMSAAIAAYDKGLTNVVLLEKMGVNGGNTNYSSSGMNASETKFQKEQGIEDSNDLFAKETLDGGHNTGDEQLVKFMCDNSAGAIDWLDSLGIKLDNITLTGGMSVKRCHRPTDGSAVGLTMVPGLLAAVEERKIPVMMNCEAKELIKDGDAVTGVKVKADGKEKVLGAKAVILATGGLGANPDMVVQYRPDLKGYVTTNQPGATGDGYTMAESAGAELVQMDQIQIHPTVEQSSSTLIAEGVRGGGAILVNSEGKRFFDEMSTRDKVSAAELEQPGSFAWCTFDQQVYDANKAIAKYDKAGLVQKGANVAELAAAIDVDPATLQATIDAYNAITTDGAADEFGRTEGCIAFADGNMYAIKVAPGIHHEMGGVKINEKNEALDASGNAIPGLYAAGEVTGGIHGNNRIGGNAVCDITVFGKNVGEVVAAALA</sequence>
<evidence type="ECO:0000256" key="4">
    <source>
        <dbReference type="ARBA" id="ARBA00023002"/>
    </source>
</evidence>
<dbReference type="EMBL" id="QICC01000018">
    <property type="protein sequence ID" value="RNM42176.1"/>
    <property type="molecule type" value="Genomic_DNA"/>
</dbReference>
<keyword evidence="2 5" id="KW-0285">Flavoprotein</keyword>
<dbReference type="PANTHER" id="PTHR43400">
    <property type="entry name" value="FUMARATE REDUCTASE"/>
    <property type="match status" value="1"/>
</dbReference>
<dbReference type="SUPFAM" id="SSF56425">
    <property type="entry name" value="Succinate dehydrogenase/fumarate reductase flavoprotein, catalytic domain"/>
    <property type="match status" value="1"/>
</dbReference>
<dbReference type="SUPFAM" id="SSF51905">
    <property type="entry name" value="FAD/NAD(P)-binding domain"/>
    <property type="match status" value="1"/>
</dbReference>
<dbReference type="InterPro" id="IPR036188">
    <property type="entry name" value="FAD/NAD-bd_sf"/>
</dbReference>
<dbReference type="InterPro" id="IPR050315">
    <property type="entry name" value="FAD-oxidoreductase_2"/>
</dbReference>
<keyword evidence="4 5" id="KW-0560">Oxidoreductase</keyword>
<keyword evidence="3 5" id="KW-0274">FAD</keyword>
<reference evidence="8" key="1">
    <citation type="submission" date="2018-05" db="EMBL/GenBank/DDBJ databases">
        <title>Genome Sequencing of selected type strains of the family Eggerthellaceae.</title>
        <authorList>
            <person name="Danylec N."/>
            <person name="Stoll D.A."/>
            <person name="Doetsch A."/>
            <person name="Huch M."/>
        </authorList>
    </citation>
    <scope>NUCLEOTIDE SEQUENCE [LARGE SCALE GENOMIC DNA]</scope>
    <source>
        <strain evidence="8">DSM 16107</strain>
    </source>
</reference>
<evidence type="ECO:0000259" key="6">
    <source>
        <dbReference type="Pfam" id="PF00890"/>
    </source>
</evidence>
<gene>
    <name evidence="7" type="ORF">DMP09_06345</name>
</gene>
<evidence type="ECO:0000256" key="5">
    <source>
        <dbReference type="RuleBase" id="RU366062"/>
    </source>
</evidence>
<dbReference type="NCBIfam" id="TIGR01409">
    <property type="entry name" value="TAT_signal_seq"/>
    <property type="match status" value="1"/>
</dbReference>
<dbReference type="PROSITE" id="PS51318">
    <property type="entry name" value="TAT"/>
    <property type="match status" value="1"/>
</dbReference>
<dbReference type="GO" id="GO:0010181">
    <property type="term" value="F:FMN binding"/>
    <property type="evidence" value="ECO:0007669"/>
    <property type="project" value="InterPro"/>
</dbReference>
<comment type="caution">
    <text evidence="7">The sequence shown here is derived from an EMBL/GenBank/DDBJ whole genome shotgun (WGS) entry which is preliminary data.</text>
</comment>
<dbReference type="InterPro" id="IPR006311">
    <property type="entry name" value="TAT_signal"/>
</dbReference>
<evidence type="ECO:0000256" key="3">
    <source>
        <dbReference type="ARBA" id="ARBA00022827"/>
    </source>
</evidence>
<evidence type="ECO:0000313" key="8">
    <source>
        <dbReference type="Proteomes" id="UP000270112"/>
    </source>
</evidence>
<dbReference type="GO" id="GO:0033765">
    <property type="term" value="F:steroid dehydrogenase activity, acting on the CH-CH group of donors"/>
    <property type="evidence" value="ECO:0007669"/>
    <property type="project" value="UniProtKB-ARBA"/>
</dbReference>
<dbReference type="PRINTS" id="PR00411">
    <property type="entry name" value="PNDRDTASEI"/>
</dbReference>
<name>A0A3N0IZK7_9ACTN</name>
<dbReference type="InterPro" id="IPR003953">
    <property type="entry name" value="FAD-dep_OxRdtase_2_FAD-bd"/>
</dbReference>
<evidence type="ECO:0000313" key="7">
    <source>
        <dbReference type="EMBL" id="RNM42176.1"/>
    </source>
</evidence>
<dbReference type="Proteomes" id="UP000270112">
    <property type="component" value="Unassembled WGS sequence"/>
</dbReference>
<dbReference type="InterPro" id="IPR010960">
    <property type="entry name" value="Flavocytochrome_c"/>
</dbReference>
<organism evidence="7 8">
    <name type="scientific">Eggerthella sinensis</name>
    <dbReference type="NCBI Taxonomy" id="242230"/>
    <lineage>
        <taxon>Bacteria</taxon>
        <taxon>Bacillati</taxon>
        <taxon>Actinomycetota</taxon>
        <taxon>Coriobacteriia</taxon>
        <taxon>Eggerthellales</taxon>
        <taxon>Eggerthellaceae</taxon>
        <taxon>Eggerthella</taxon>
    </lineage>
</organism>
<proteinExistence type="inferred from homology"/>
<dbReference type="RefSeq" id="WP_123269627.1">
    <property type="nucleotide sequence ID" value="NZ_CATYLB010000001.1"/>
</dbReference>
<protein>
    <submittedName>
        <fullName evidence="7">Flavocytochrome c</fullName>
    </submittedName>
</protein>
<comment type="similarity">
    <text evidence="5">Belongs to the FAD-dependent oxidoreductase 2 family. FRD/SDH subfamily.</text>
</comment>
<feature type="domain" description="FAD-dependent oxidoreductase 2 FAD-binding" evidence="6">
    <location>
        <begin position="67"/>
        <end position="488"/>
    </location>
</feature>
<dbReference type="Pfam" id="PF00890">
    <property type="entry name" value="FAD_binding_2"/>
    <property type="match status" value="1"/>
</dbReference>
<evidence type="ECO:0000256" key="2">
    <source>
        <dbReference type="ARBA" id="ARBA00022630"/>
    </source>
</evidence>